<evidence type="ECO:0000313" key="5">
    <source>
        <dbReference type="Proteomes" id="UP000807353"/>
    </source>
</evidence>
<dbReference type="InterPro" id="IPR000254">
    <property type="entry name" value="CBD"/>
</dbReference>
<dbReference type="PROSITE" id="PS51164">
    <property type="entry name" value="CBM1_2"/>
    <property type="match status" value="1"/>
</dbReference>
<proteinExistence type="predicted"/>
<name>A0A9P6CKT7_9AGAR</name>
<dbReference type="AlphaFoldDB" id="A0A9P6CKT7"/>
<accession>A0A9P6CKT7</accession>
<keyword evidence="5" id="KW-1185">Reference proteome</keyword>
<dbReference type="GO" id="GO:0005576">
    <property type="term" value="C:extracellular region"/>
    <property type="evidence" value="ECO:0007669"/>
    <property type="project" value="InterPro"/>
</dbReference>
<dbReference type="EMBL" id="MU150245">
    <property type="protein sequence ID" value="KAF9465670.1"/>
    <property type="molecule type" value="Genomic_DNA"/>
</dbReference>
<protein>
    <recommendedName>
        <fullName evidence="3">CBM1 domain-containing protein</fullName>
    </recommendedName>
</protein>
<dbReference type="GO" id="GO:0030248">
    <property type="term" value="F:cellulose binding"/>
    <property type="evidence" value="ECO:0007669"/>
    <property type="project" value="InterPro"/>
</dbReference>
<gene>
    <name evidence="4" type="ORF">BDZ94DRAFT_1252858</name>
</gene>
<dbReference type="GO" id="GO:0005975">
    <property type="term" value="P:carbohydrate metabolic process"/>
    <property type="evidence" value="ECO:0007669"/>
    <property type="project" value="InterPro"/>
</dbReference>
<dbReference type="SUPFAM" id="SSF57180">
    <property type="entry name" value="Cellulose-binding domain"/>
    <property type="match status" value="1"/>
</dbReference>
<evidence type="ECO:0000256" key="1">
    <source>
        <dbReference type="ARBA" id="ARBA00022729"/>
    </source>
</evidence>
<evidence type="ECO:0000256" key="2">
    <source>
        <dbReference type="SAM" id="MobiDB-lite"/>
    </source>
</evidence>
<reference evidence="4" key="1">
    <citation type="submission" date="2020-11" db="EMBL/GenBank/DDBJ databases">
        <authorList>
            <consortium name="DOE Joint Genome Institute"/>
            <person name="Ahrendt S."/>
            <person name="Riley R."/>
            <person name="Andreopoulos W."/>
            <person name="Labutti K."/>
            <person name="Pangilinan J."/>
            <person name="Ruiz-Duenas F.J."/>
            <person name="Barrasa J.M."/>
            <person name="Sanchez-Garcia M."/>
            <person name="Camarero S."/>
            <person name="Miyauchi S."/>
            <person name="Serrano A."/>
            <person name="Linde D."/>
            <person name="Babiker R."/>
            <person name="Drula E."/>
            <person name="Ayuso-Fernandez I."/>
            <person name="Pacheco R."/>
            <person name="Padilla G."/>
            <person name="Ferreira P."/>
            <person name="Barriuso J."/>
            <person name="Kellner H."/>
            <person name="Castanera R."/>
            <person name="Alfaro M."/>
            <person name="Ramirez L."/>
            <person name="Pisabarro A.G."/>
            <person name="Kuo A."/>
            <person name="Tritt A."/>
            <person name="Lipzen A."/>
            <person name="He G."/>
            <person name="Yan M."/>
            <person name="Ng V."/>
            <person name="Cullen D."/>
            <person name="Martin F."/>
            <person name="Rosso M.-N."/>
            <person name="Henrissat B."/>
            <person name="Hibbett D."/>
            <person name="Martinez A.T."/>
            <person name="Grigoriev I.V."/>
        </authorList>
    </citation>
    <scope>NUCLEOTIDE SEQUENCE</scope>
    <source>
        <strain evidence="4">CBS 247.69</strain>
    </source>
</reference>
<feature type="compositionally biased region" description="Low complexity" evidence="2">
    <location>
        <begin position="57"/>
        <end position="70"/>
    </location>
</feature>
<dbReference type="SMART" id="SM00236">
    <property type="entry name" value="fCBD"/>
    <property type="match status" value="1"/>
</dbReference>
<feature type="domain" description="CBM1" evidence="3">
    <location>
        <begin position="7"/>
        <end position="43"/>
    </location>
</feature>
<dbReference type="Proteomes" id="UP000807353">
    <property type="component" value="Unassembled WGS sequence"/>
</dbReference>
<dbReference type="Pfam" id="PF00734">
    <property type="entry name" value="CBM_1"/>
    <property type="match status" value="1"/>
</dbReference>
<keyword evidence="1" id="KW-0732">Signal</keyword>
<feature type="region of interest" description="Disordered" evidence="2">
    <location>
        <begin position="50"/>
        <end position="70"/>
    </location>
</feature>
<comment type="caution">
    <text evidence="4">The sequence shown here is derived from an EMBL/GenBank/DDBJ whole genome shotgun (WGS) entry which is preliminary data.</text>
</comment>
<dbReference type="InterPro" id="IPR035971">
    <property type="entry name" value="CBD_sf"/>
</dbReference>
<dbReference type="OrthoDB" id="2119228at2759"/>
<evidence type="ECO:0000313" key="4">
    <source>
        <dbReference type="EMBL" id="KAF9465670.1"/>
    </source>
</evidence>
<evidence type="ECO:0000259" key="3">
    <source>
        <dbReference type="PROSITE" id="PS51164"/>
    </source>
</evidence>
<organism evidence="4 5">
    <name type="scientific">Collybia nuda</name>
    <dbReference type="NCBI Taxonomy" id="64659"/>
    <lineage>
        <taxon>Eukaryota</taxon>
        <taxon>Fungi</taxon>
        <taxon>Dikarya</taxon>
        <taxon>Basidiomycota</taxon>
        <taxon>Agaricomycotina</taxon>
        <taxon>Agaricomycetes</taxon>
        <taxon>Agaricomycetidae</taxon>
        <taxon>Agaricales</taxon>
        <taxon>Tricholomatineae</taxon>
        <taxon>Clitocybaceae</taxon>
        <taxon>Collybia</taxon>
    </lineage>
</organism>
<sequence length="70" mass="7081">MLAGVSAQVPEWGQCGGIGWTGPTTCLPGLNCFIRDNYTYTCLRLAAPTTSTDGCSATPTVTAGGPATQA</sequence>